<proteinExistence type="predicted"/>
<dbReference type="Proteomes" id="UP000248014">
    <property type="component" value="Unassembled WGS sequence"/>
</dbReference>
<dbReference type="InterPro" id="IPR053745">
    <property type="entry name" value="Viral_Tail_Comp_sf"/>
</dbReference>
<dbReference type="RefSeq" id="WP_167398427.1">
    <property type="nucleotide sequence ID" value="NZ_QJJM01000003.1"/>
</dbReference>
<dbReference type="Gene3D" id="3.30.2000.30">
    <property type="match status" value="1"/>
</dbReference>
<accession>A0A2V3V915</accession>
<evidence type="ECO:0000313" key="2">
    <source>
        <dbReference type="Proteomes" id="UP000248014"/>
    </source>
</evidence>
<organism evidence="1 2">
    <name type="scientific">Blastomonas natatoria</name>
    <dbReference type="NCBI Taxonomy" id="34015"/>
    <lineage>
        <taxon>Bacteria</taxon>
        <taxon>Pseudomonadati</taxon>
        <taxon>Pseudomonadota</taxon>
        <taxon>Alphaproteobacteria</taxon>
        <taxon>Sphingomonadales</taxon>
        <taxon>Sphingomonadaceae</taxon>
        <taxon>Blastomonas</taxon>
    </lineage>
</organism>
<gene>
    <name evidence="1" type="ORF">C7451_103245</name>
</gene>
<evidence type="ECO:0000313" key="1">
    <source>
        <dbReference type="EMBL" id="PXW78137.1"/>
    </source>
</evidence>
<comment type="caution">
    <text evidence="1">The sequence shown here is derived from an EMBL/GenBank/DDBJ whole genome shotgun (WGS) entry which is preliminary data.</text>
</comment>
<protein>
    <submittedName>
        <fullName evidence="1">Uncharacterized protein DUF3168</fullName>
    </submittedName>
</protein>
<dbReference type="EMBL" id="QJJM01000003">
    <property type="protein sequence ID" value="PXW78137.1"/>
    <property type="molecule type" value="Genomic_DNA"/>
</dbReference>
<dbReference type="InterPro" id="IPR021508">
    <property type="entry name" value="Gp17-like"/>
</dbReference>
<name>A0A2V3V915_9SPHN</name>
<reference evidence="1 2" key="1">
    <citation type="submission" date="2018-05" db="EMBL/GenBank/DDBJ databases">
        <title>Genomic Encyclopedia of Type Strains, Phase IV (KMG-IV): sequencing the most valuable type-strain genomes for metagenomic binning, comparative biology and taxonomic classification.</title>
        <authorList>
            <person name="Goeker M."/>
        </authorList>
    </citation>
    <scope>NUCLEOTIDE SEQUENCE [LARGE SCALE GENOMIC DNA]</scope>
    <source>
        <strain evidence="1 2">DSM 3183</strain>
    </source>
</reference>
<dbReference type="AlphaFoldDB" id="A0A2V3V915"/>
<keyword evidence="2" id="KW-1185">Reference proteome</keyword>
<sequence>MSLEQDFVLSVIDWLASDAALLTQVNGVFHRSPARIAAPYVLLDDVLATDWGTKDRPGREVRLAFSIRDGSSDAAPVSAIGGALDLRLMTMPRTGSSFQLVSLHPLRSRTVRFGELWLATLDYRARLLAL</sequence>
<dbReference type="Pfam" id="PF11367">
    <property type="entry name" value="Tail_completion_gp17"/>
    <property type="match status" value="1"/>
</dbReference>